<sequence>MPFYTCYTSEDALSADQRAHIAEAITRIHVGHTGAPRGFVRVLFQESAKGDCYTAGEVADFGMIRGVIRAGRSAQTKEALLRDLWELLQTVTGLGDHELLVSVQENPASNAMEGGEVLPEPGQEAQWMARH</sequence>
<reference evidence="3 4" key="1">
    <citation type="submission" date="2018-03" db="EMBL/GenBank/DDBJ databases">
        <title>Genomic Encyclopedia of Archaeal and Bacterial Type Strains, Phase II (KMG-II): from individual species to whole genera.</title>
        <authorList>
            <person name="Goeker M."/>
        </authorList>
    </citation>
    <scope>NUCLEOTIDE SEQUENCE [LARGE SCALE GENOMIC DNA]</scope>
    <source>
        <strain evidence="3 4">DSM 100065</strain>
    </source>
</reference>
<organism evidence="3 4">
    <name type="scientific">Antricoccus suffuscus</name>
    <dbReference type="NCBI Taxonomy" id="1629062"/>
    <lineage>
        <taxon>Bacteria</taxon>
        <taxon>Bacillati</taxon>
        <taxon>Actinomycetota</taxon>
        <taxon>Actinomycetes</taxon>
        <taxon>Geodermatophilales</taxon>
        <taxon>Antricoccaceae</taxon>
        <taxon>Antricoccus</taxon>
    </lineage>
</organism>
<dbReference type="SUPFAM" id="SSF55331">
    <property type="entry name" value="Tautomerase/MIF"/>
    <property type="match status" value="1"/>
</dbReference>
<gene>
    <name evidence="3" type="ORF">CLV47_101437</name>
</gene>
<keyword evidence="4" id="KW-1185">Reference proteome</keyword>
<feature type="region of interest" description="Disordered" evidence="1">
    <location>
        <begin position="111"/>
        <end position="131"/>
    </location>
</feature>
<dbReference type="OrthoDB" id="118855at2"/>
<dbReference type="Pfam" id="PF14832">
    <property type="entry name" value="Tautomerase_3"/>
    <property type="match status" value="1"/>
</dbReference>
<evidence type="ECO:0000259" key="2">
    <source>
        <dbReference type="Pfam" id="PF14832"/>
    </source>
</evidence>
<accession>A0A2T1A6T7</accession>
<evidence type="ECO:0000313" key="4">
    <source>
        <dbReference type="Proteomes" id="UP000237752"/>
    </source>
</evidence>
<dbReference type="Gene3D" id="3.30.429.10">
    <property type="entry name" value="Macrophage Migration Inhibitory Factor"/>
    <property type="match status" value="1"/>
</dbReference>
<dbReference type="InterPro" id="IPR028116">
    <property type="entry name" value="Cis-CaaD-like"/>
</dbReference>
<dbReference type="RefSeq" id="WP_106347336.1">
    <property type="nucleotide sequence ID" value="NZ_PVUE01000001.1"/>
</dbReference>
<dbReference type="InterPro" id="IPR014347">
    <property type="entry name" value="Tautomerase/MIF_sf"/>
</dbReference>
<evidence type="ECO:0000313" key="3">
    <source>
        <dbReference type="EMBL" id="PRZ44311.1"/>
    </source>
</evidence>
<comment type="caution">
    <text evidence="3">The sequence shown here is derived from an EMBL/GenBank/DDBJ whole genome shotgun (WGS) entry which is preliminary data.</text>
</comment>
<keyword evidence="3" id="KW-0670">Pyruvate</keyword>
<name>A0A2T1A6T7_9ACTN</name>
<proteinExistence type="predicted"/>
<feature type="domain" description="Tautomerase cis-CaaD-like" evidence="2">
    <location>
        <begin position="1"/>
        <end position="129"/>
    </location>
</feature>
<dbReference type="EMBL" id="PVUE01000001">
    <property type="protein sequence ID" value="PRZ44311.1"/>
    <property type="molecule type" value="Genomic_DNA"/>
</dbReference>
<dbReference type="Proteomes" id="UP000237752">
    <property type="component" value="Unassembled WGS sequence"/>
</dbReference>
<protein>
    <submittedName>
        <fullName evidence="3">Phenylpyruvate tautomerase PptA (4-oxalocrotonate tautomerase family)</fullName>
    </submittedName>
</protein>
<evidence type="ECO:0000256" key="1">
    <source>
        <dbReference type="SAM" id="MobiDB-lite"/>
    </source>
</evidence>
<dbReference type="AlphaFoldDB" id="A0A2T1A6T7"/>